<organism evidence="7 8">
    <name type="scientific">Rhynchophorus ferrugineus</name>
    <name type="common">Red palm weevil</name>
    <name type="synonym">Curculio ferrugineus</name>
    <dbReference type="NCBI Taxonomy" id="354439"/>
    <lineage>
        <taxon>Eukaryota</taxon>
        <taxon>Metazoa</taxon>
        <taxon>Ecdysozoa</taxon>
        <taxon>Arthropoda</taxon>
        <taxon>Hexapoda</taxon>
        <taxon>Insecta</taxon>
        <taxon>Pterygota</taxon>
        <taxon>Neoptera</taxon>
        <taxon>Endopterygota</taxon>
        <taxon>Coleoptera</taxon>
        <taxon>Polyphaga</taxon>
        <taxon>Cucujiformia</taxon>
        <taxon>Curculionidae</taxon>
        <taxon>Dryophthorinae</taxon>
        <taxon>Rhynchophorus</taxon>
    </lineage>
</organism>
<dbReference type="InterPro" id="IPR004367">
    <property type="entry name" value="Cyclin_C-dom"/>
</dbReference>
<dbReference type="GO" id="GO:0044772">
    <property type="term" value="P:mitotic cell cycle phase transition"/>
    <property type="evidence" value="ECO:0007669"/>
    <property type="project" value="InterPro"/>
</dbReference>
<dbReference type="GO" id="GO:0051301">
    <property type="term" value="P:cell division"/>
    <property type="evidence" value="ECO:0007669"/>
    <property type="project" value="UniProtKB-KW"/>
</dbReference>
<dbReference type="InterPro" id="IPR006671">
    <property type="entry name" value="Cyclin_N"/>
</dbReference>
<dbReference type="FunFam" id="1.10.472.10:FF:000001">
    <property type="entry name" value="G2/mitotic-specific cyclin"/>
    <property type="match status" value="1"/>
</dbReference>
<dbReference type="SMART" id="SM00385">
    <property type="entry name" value="CYCLIN"/>
    <property type="match status" value="2"/>
</dbReference>
<dbReference type="PROSITE" id="PS00292">
    <property type="entry name" value="CYCLINS"/>
    <property type="match status" value="1"/>
</dbReference>
<dbReference type="OrthoDB" id="5590282at2759"/>
<dbReference type="PANTHER" id="PTHR10177">
    <property type="entry name" value="CYCLINS"/>
    <property type="match status" value="1"/>
</dbReference>
<accession>A0A834MDD8</accession>
<feature type="domain" description="Cyclin C-terminal" evidence="6">
    <location>
        <begin position="245"/>
        <end position="366"/>
    </location>
</feature>
<dbReference type="Gene3D" id="1.10.472.10">
    <property type="entry name" value="Cyclin-like"/>
    <property type="match status" value="2"/>
</dbReference>
<dbReference type="InterPro" id="IPR036915">
    <property type="entry name" value="Cyclin-like_sf"/>
</dbReference>
<dbReference type="SUPFAM" id="SSF47954">
    <property type="entry name" value="Cyclin-like"/>
    <property type="match status" value="2"/>
</dbReference>
<reference evidence="7" key="1">
    <citation type="submission" date="2020-08" db="EMBL/GenBank/DDBJ databases">
        <title>Genome sequencing and assembly of the red palm weevil Rhynchophorus ferrugineus.</title>
        <authorList>
            <person name="Dias G.B."/>
            <person name="Bergman C.M."/>
            <person name="Manee M."/>
        </authorList>
    </citation>
    <scope>NUCLEOTIDE SEQUENCE</scope>
    <source>
        <strain evidence="7">AA-2017</strain>
        <tissue evidence="7">Whole larva</tissue>
    </source>
</reference>
<dbReference type="GO" id="GO:0016538">
    <property type="term" value="F:cyclin-dependent protein serine/threonine kinase regulator activity"/>
    <property type="evidence" value="ECO:0007669"/>
    <property type="project" value="InterPro"/>
</dbReference>
<dbReference type="Pfam" id="PF00134">
    <property type="entry name" value="Cyclin_N"/>
    <property type="match status" value="1"/>
</dbReference>
<gene>
    <name evidence="7" type="ORF">GWI33_006823</name>
</gene>
<proteinExistence type="inferred from homology"/>
<name>A0A834MDD8_RHYFE</name>
<evidence type="ECO:0000259" key="6">
    <source>
        <dbReference type="SMART" id="SM01332"/>
    </source>
</evidence>
<dbReference type="AlphaFoldDB" id="A0A834MDD8"/>
<dbReference type="Proteomes" id="UP000625711">
    <property type="component" value="Unassembled WGS sequence"/>
</dbReference>
<keyword evidence="3" id="KW-0131">Cell cycle</keyword>
<keyword evidence="8" id="KW-1185">Reference proteome</keyword>
<evidence type="ECO:0000313" key="8">
    <source>
        <dbReference type="Proteomes" id="UP000625711"/>
    </source>
</evidence>
<keyword evidence="1" id="KW-0132">Cell division</keyword>
<comment type="similarity">
    <text evidence="4">Belongs to the cyclin family.</text>
</comment>
<sequence length="381" mass="43397">MGTVLQAVSKKKVDLNNLVGPPLQAKKKIDVPKKTFVVKKDTTAKSKENIDLNKKNITAVKPKAEIIVQKKAAVQVQNKVSEVVKSSQIQQTKEMGIYDPDEKTKDDPLMVVEYTEDILAYLRTIEDKYPIKEKFLEGAKVTSKMRATLVNWLVEAHMNFSLELDTLYLCISIIDRYLQVNKSVDRSVFQLVGASALLLSCKHEELYVPDVSDFVFICDNAFKKEQILQMEVDIVKKLDFRMGWPLGIYFLRRYSKVAQVKSDHYNLAKYILELGLLEYNVSSIKPSLQAAAACCLSMAVLNMVSDPSKVWTPTLAHYTKYHYSDFKQYMYDYADLIAKAETSKHDTIKQKYSSSKFGKISLSFKLNGPLIRKMTLSPVLK</sequence>
<dbReference type="InterPro" id="IPR048258">
    <property type="entry name" value="Cyclins_cyclin-box"/>
</dbReference>
<dbReference type="InterPro" id="IPR046965">
    <property type="entry name" value="Cyclin_A/B-like"/>
</dbReference>
<keyword evidence="2 4" id="KW-0195">Cyclin</keyword>
<comment type="caution">
    <text evidence="7">The sequence shown here is derived from an EMBL/GenBank/DDBJ whole genome shotgun (WGS) entry which is preliminary data.</text>
</comment>
<evidence type="ECO:0000313" key="7">
    <source>
        <dbReference type="EMBL" id="KAF7279658.1"/>
    </source>
</evidence>
<evidence type="ECO:0000256" key="4">
    <source>
        <dbReference type="RuleBase" id="RU000383"/>
    </source>
</evidence>
<dbReference type="PIRSF" id="PIRSF001771">
    <property type="entry name" value="Cyclin_A_B_D_E"/>
    <property type="match status" value="1"/>
</dbReference>
<dbReference type="Pfam" id="PF02984">
    <property type="entry name" value="Cyclin_C"/>
    <property type="match status" value="1"/>
</dbReference>
<dbReference type="GO" id="GO:0005634">
    <property type="term" value="C:nucleus"/>
    <property type="evidence" value="ECO:0007669"/>
    <property type="project" value="UniProtKB-ARBA"/>
</dbReference>
<feature type="domain" description="Cyclin-like" evidence="5">
    <location>
        <begin position="249"/>
        <end position="335"/>
    </location>
</feature>
<dbReference type="InterPro" id="IPR013763">
    <property type="entry name" value="Cyclin-like_dom"/>
</dbReference>
<protein>
    <submittedName>
        <fullName evidence="7">Uncharacterized protein</fullName>
    </submittedName>
</protein>
<feature type="domain" description="Cyclin-like" evidence="5">
    <location>
        <begin position="151"/>
        <end position="236"/>
    </location>
</feature>
<dbReference type="EMBL" id="JAACXV010000346">
    <property type="protein sequence ID" value="KAF7279658.1"/>
    <property type="molecule type" value="Genomic_DNA"/>
</dbReference>
<evidence type="ECO:0000259" key="5">
    <source>
        <dbReference type="SMART" id="SM00385"/>
    </source>
</evidence>
<evidence type="ECO:0000256" key="2">
    <source>
        <dbReference type="ARBA" id="ARBA00023127"/>
    </source>
</evidence>
<dbReference type="SMART" id="SM01332">
    <property type="entry name" value="Cyclin_C"/>
    <property type="match status" value="1"/>
</dbReference>
<evidence type="ECO:0000256" key="1">
    <source>
        <dbReference type="ARBA" id="ARBA00022618"/>
    </source>
</evidence>
<evidence type="ECO:0000256" key="3">
    <source>
        <dbReference type="ARBA" id="ARBA00023306"/>
    </source>
</evidence>
<dbReference type="InterPro" id="IPR039361">
    <property type="entry name" value="Cyclin"/>
</dbReference>